<comment type="subcellular location">
    <subcellularLocation>
        <location evidence="1">Cell membrane</location>
        <topology evidence="1">Multi-pass membrane protein</topology>
    </subcellularLocation>
</comment>
<evidence type="ECO:0000259" key="12">
    <source>
        <dbReference type="PROSITE" id="PS50885"/>
    </source>
</evidence>
<dbReference type="RefSeq" id="WP_249297931.1">
    <property type="nucleotide sequence ID" value="NZ_JACRSX010000010.1"/>
</dbReference>
<keyword evidence="2" id="KW-1003">Cell membrane</keyword>
<dbReference type="PROSITE" id="PS50885">
    <property type="entry name" value="HAMP"/>
    <property type="match status" value="1"/>
</dbReference>
<dbReference type="SUPFAM" id="SSF58104">
    <property type="entry name" value="Methyl-accepting chemotaxis protein (MCP) signaling domain"/>
    <property type="match status" value="1"/>
</dbReference>
<organism evidence="13 14">
    <name type="scientific">Jutongia huaianensis</name>
    <dbReference type="NCBI Taxonomy" id="2763668"/>
    <lineage>
        <taxon>Bacteria</taxon>
        <taxon>Bacillati</taxon>
        <taxon>Bacillota</taxon>
        <taxon>Clostridia</taxon>
        <taxon>Lachnospirales</taxon>
        <taxon>Lachnospiraceae</taxon>
        <taxon>Jutongia</taxon>
    </lineage>
</organism>
<dbReference type="Gene3D" id="1.10.287.950">
    <property type="entry name" value="Methyl-accepting chemotaxis protein"/>
    <property type="match status" value="1"/>
</dbReference>
<dbReference type="InterPro" id="IPR033463">
    <property type="entry name" value="sCache_3"/>
</dbReference>
<dbReference type="EMBL" id="JACRSX010000010">
    <property type="protein sequence ID" value="MBC8562609.1"/>
    <property type="molecule type" value="Genomic_DNA"/>
</dbReference>
<evidence type="ECO:0000256" key="10">
    <source>
        <dbReference type="SAM" id="Phobius"/>
    </source>
</evidence>
<name>A0ABR7N1V0_9FIRM</name>
<keyword evidence="6 8" id="KW-0807">Transducer</keyword>
<evidence type="ECO:0000313" key="14">
    <source>
        <dbReference type="Proteomes" id="UP000606193"/>
    </source>
</evidence>
<dbReference type="PANTHER" id="PTHR32089">
    <property type="entry name" value="METHYL-ACCEPTING CHEMOTAXIS PROTEIN MCPB"/>
    <property type="match status" value="1"/>
</dbReference>
<keyword evidence="5 10" id="KW-0472">Membrane</keyword>
<reference evidence="13 14" key="1">
    <citation type="submission" date="2020-08" db="EMBL/GenBank/DDBJ databases">
        <title>Genome public.</title>
        <authorList>
            <person name="Liu C."/>
            <person name="Sun Q."/>
        </authorList>
    </citation>
    <scope>NUCLEOTIDE SEQUENCE [LARGE SCALE GENOMIC DNA]</scope>
    <source>
        <strain evidence="13 14">NSJ-37</strain>
    </source>
</reference>
<sequence length="568" mass="61650">MKFTLRKKIILSAILPLLLLGASIIIIAATIVKGSIISKVEESLKGTAVATEAAYDQNAGSYLKAENGAIWKGSYNISQSETLVDTIKEESGMDVTFFYGSDRIMTSAKDKDGNRLLGSPAGDKIKKRVLEQGKEYFSDNISIDGTIYYGYYVPVYQDGSKDAPVGIVFAGQEKQKTFRSVLKIINTIVAMVVIIMVICSIAVGISANSITRALNKSIAEVLEVSSGNLNVRQNRKLLHRKDEIGNLSRAVHSLQEELCKIIGDIKDSTDTLLDASNTLEETSQDTHNSIGEVNHAMDTITGGANRQAEDVGRASDNVRDMGELIIQTGKEADSLESSADSMKGASDKTAVTIDELRGISEDVKRAVSEIAEQTTQTNSSAQSIREASQFISEIAEETNLLSLNASIEAARAGEAGRGFAVVASQIQKLAEQSNAASGNIEEIVNTLLINSERVVATMAQTQEVIDRQNEYIANTEQSVESVMKEIEISIEYIRNIGQSMKKLENARAEIIQRIDAMSEIAQSNVSGTSQTSMALQAMEESFKNIETSTENLRNTADMLVQNIGHFTM</sequence>
<evidence type="ECO:0000256" key="2">
    <source>
        <dbReference type="ARBA" id="ARBA00022475"/>
    </source>
</evidence>
<keyword evidence="9" id="KW-0175">Coiled coil</keyword>
<evidence type="ECO:0000256" key="5">
    <source>
        <dbReference type="ARBA" id="ARBA00023136"/>
    </source>
</evidence>
<dbReference type="Pfam" id="PF17202">
    <property type="entry name" value="sCache_3_3"/>
    <property type="match status" value="1"/>
</dbReference>
<dbReference type="InterPro" id="IPR003660">
    <property type="entry name" value="HAMP_dom"/>
</dbReference>
<evidence type="ECO:0000256" key="4">
    <source>
        <dbReference type="ARBA" id="ARBA00022989"/>
    </source>
</evidence>
<comment type="caution">
    <text evidence="13">The sequence shown here is derived from an EMBL/GenBank/DDBJ whole genome shotgun (WGS) entry which is preliminary data.</text>
</comment>
<evidence type="ECO:0000313" key="13">
    <source>
        <dbReference type="EMBL" id="MBC8562609.1"/>
    </source>
</evidence>
<evidence type="ECO:0000256" key="9">
    <source>
        <dbReference type="SAM" id="Coils"/>
    </source>
</evidence>
<evidence type="ECO:0000256" key="3">
    <source>
        <dbReference type="ARBA" id="ARBA00022692"/>
    </source>
</evidence>
<dbReference type="Pfam" id="PF00015">
    <property type="entry name" value="MCPsignal"/>
    <property type="match status" value="1"/>
</dbReference>
<evidence type="ECO:0000256" key="1">
    <source>
        <dbReference type="ARBA" id="ARBA00004651"/>
    </source>
</evidence>
<evidence type="ECO:0000256" key="7">
    <source>
        <dbReference type="ARBA" id="ARBA00029447"/>
    </source>
</evidence>
<protein>
    <submittedName>
        <fullName evidence="13">Methyl-accepting chemotaxis protein</fullName>
    </submittedName>
</protein>
<feature type="coiled-coil region" evidence="9">
    <location>
        <begin position="500"/>
        <end position="555"/>
    </location>
</feature>
<keyword evidence="3 10" id="KW-0812">Transmembrane</keyword>
<dbReference type="Proteomes" id="UP000606193">
    <property type="component" value="Unassembled WGS sequence"/>
</dbReference>
<keyword evidence="4 10" id="KW-1133">Transmembrane helix</keyword>
<feature type="domain" description="Methyl-accepting transducer" evidence="11">
    <location>
        <begin position="282"/>
        <end position="518"/>
    </location>
</feature>
<dbReference type="SMART" id="SM00283">
    <property type="entry name" value="MA"/>
    <property type="match status" value="1"/>
</dbReference>
<feature type="transmembrane region" description="Helical" evidence="10">
    <location>
        <begin position="184"/>
        <end position="207"/>
    </location>
</feature>
<dbReference type="PANTHER" id="PTHR32089:SF112">
    <property type="entry name" value="LYSOZYME-LIKE PROTEIN-RELATED"/>
    <property type="match status" value="1"/>
</dbReference>
<keyword evidence="14" id="KW-1185">Reference proteome</keyword>
<evidence type="ECO:0000256" key="8">
    <source>
        <dbReference type="PROSITE-ProRule" id="PRU00284"/>
    </source>
</evidence>
<evidence type="ECO:0000256" key="6">
    <source>
        <dbReference type="ARBA" id="ARBA00023224"/>
    </source>
</evidence>
<dbReference type="InterPro" id="IPR029151">
    <property type="entry name" value="Sensor-like_sf"/>
</dbReference>
<proteinExistence type="inferred from homology"/>
<accession>A0ABR7N1V0</accession>
<dbReference type="PROSITE" id="PS50111">
    <property type="entry name" value="CHEMOTAXIS_TRANSDUC_2"/>
    <property type="match status" value="1"/>
</dbReference>
<dbReference type="InterPro" id="IPR004089">
    <property type="entry name" value="MCPsignal_dom"/>
</dbReference>
<gene>
    <name evidence="13" type="ORF">H8704_08210</name>
</gene>
<dbReference type="Gene3D" id="6.10.340.10">
    <property type="match status" value="1"/>
</dbReference>
<comment type="similarity">
    <text evidence="7">Belongs to the methyl-accepting chemotaxis (MCP) protein family.</text>
</comment>
<feature type="domain" description="HAMP" evidence="12">
    <location>
        <begin position="208"/>
        <end position="263"/>
    </location>
</feature>
<dbReference type="SUPFAM" id="SSF103190">
    <property type="entry name" value="Sensory domain-like"/>
    <property type="match status" value="1"/>
</dbReference>
<evidence type="ECO:0000259" key="11">
    <source>
        <dbReference type="PROSITE" id="PS50111"/>
    </source>
</evidence>